<dbReference type="InterPro" id="IPR058581">
    <property type="entry name" value="TM_HPP"/>
</dbReference>
<keyword evidence="2" id="KW-0472">Membrane</keyword>
<evidence type="ECO:0000256" key="2">
    <source>
        <dbReference type="SAM" id="Phobius"/>
    </source>
</evidence>
<feature type="transmembrane region" description="Helical" evidence="2">
    <location>
        <begin position="115"/>
        <end position="132"/>
    </location>
</feature>
<protein>
    <recommendedName>
        <fullName evidence="3">HPP transmembrane region domain-containing protein</fullName>
    </recommendedName>
</protein>
<dbReference type="EMBL" id="JANBUH010001541">
    <property type="protein sequence ID" value="KAJ2744520.1"/>
    <property type="molecule type" value="Genomic_DNA"/>
</dbReference>
<dbReference type="Pfam" id="PF04982">
    <property type="entry name" value="TM_HPP"/>
    <property type="match status" value="1"/>
</dbReference>
<feature type="transmembrane region" description="Helical" evidence="2">
    <location>
        <begin position="86"/>
        <end position="103"/>
    </location>
</feature>
<name>A0A9W8GQD5_9FUNG</name>
<comment type="caution">
    <text evidence="4">The sequence shown here is derived from an EMBL/GenBank/DDBJ whole genome shotgun (WGS) entry which is preliminary data.</text>
</comment>
<feature type="domain" description="HPP transmembrane region" evidence="3">
    <location>
        <begin position="55"/>
        <end position="213"/>
    </location>
</feature>
<proteinExistence type="predicted"/>
<evidence type="ECO:0000256" key="1">
    <source>
        <dbReference type="SAM" id="MobiDB-lite"/>
    </source>
</evidence>
<sequence>MNFILRRLSQWIRALPGRPGHRGIWLPTSLADYARRMRGVQCYHAEIKPAPPVLAWALFSGLTSFIGMSVLGIITKYGPAIKDHHLPFAIAPAGASAVLLYGVPSAPLSQPRNVFFGHMIAAITGTFMNQLFKNSPESLHWLPGALAVGIAIALMGITNCYHPPAGATAYLAGFYSSDAVRVGWWFMLYPILPVAIIMISVALLLNNLARVYPVYWFTAVHMAPTSSPEPIGHKESVRESRRSSISNDASEVDDHIENEGDAESAWIAARIHELEHELHGLRAKQNQYEAERLQTSPSSAV</sequence>
<feature type="transmembrane region" description="Helical" evidence="2">
    <location>
        <begin position="184"/>
        <end position="205"/>
    </location>
</feature>
<keyword evidence="2" id="KW-0812">Transmembrane</keyword>
<dbReference type="OrthoDB" id="2016548at2759"/>
<evidence type="ECO:0000313" key="5">
    <source>
        <dbReference type="Proteomes" id="UP001140011"/>
    </source>
</evidence>
<evidence type="ECO:0000259" key="3">
    <source>
        <dbReference type="Pfam" id="PF04982"/>
    </source>
</evidence>
<dbReference type="Proteomes" id="UP001140011">
    <property type="component" value="Unassembled WGS sequence"/>
</dbReference>
<reference evidence="4" key="1">
    <citation type="submission" date="2022-07" db="EMBL/GenBank/DDBJ databases">
        <title>Phylogenomic reconstructions and comparative analyses of Kickxellomycotina fungi.</title>
        <authorList>
            <person name="Reynolds N.K."/>
            <person name="Stajich J.E."/>
            <person name="Barry K."/>
            <person name="Grigoriev I.V."/>
            <person name="Crous P."/>
            <person name="Smith M.E."/>
        </authorList>
    </citation>
    <scope>NUCLEOTIDE SEQUENCE</scope>
    <source>
        <strain evidence="4">BCRC 34297</strain>
    </source>
</reference>
<dbReference type="PANTHER" id="PTHR33741:SF5">
    <property type="entry name" value="TRANSMEMBRANE PROTEIN DDB_G0269096-RELATED"/>
    <property type="match status" value="1"/>
</dbReference>
<dbReference type="InterPro" id="IPR007065">
    <property type="entry name" value="HPP"/>
</dbReference>
<feature type="transmembrane region" description="Helical" evidence="2">
    <location>
        <begin position="53"/>
        <end position="74"/>
    </location>
</feature>
<dbReference type="PANTHER" id="PTHR33741">
    <property type="entry name" value="TRANSMEMBRANE PROTEIN DDB_G0269096-RELATED"/>
    <property type="match status" value="1"/>
</dbReference>
<keyword evidence="2" id="KW-1133">Transmembrane helix</keyword>
<keyword evidence="5" id="KW-1185">Reference proteome</keyword>
<accession>A0A9W8GQD5</accession>
<dbReference type="AlphaFoldDB" id="A0A9W8GQD5"/>
<feature type="compositionally biased region" description="Basic and acidic residues" evidence="1">
    <location>
        <begin position="231"/>
        <end position="242"/>
    </location>
</feature>
<gene>
    <name evidence="4" type="ORF">GGI19_006592</name>
</gene>
<evidence type="ECO:0000313" key="4">
    <source>
        <dbReference type="EMBL" id="KAJ2744520.1"/>
    </source>
</evidence>
<feature type="transmembrane region" description="Helical" evidence="2">
    <location>
        <begin position="144"/>
        <end position="164"/>
    </location>
</feature>
<feature type="region of interest" description="Disordered" evidence="1">
    <location>
        <begin position="227"/>
        <end position="257"/>
    </location>
</feature>
<organism evidence="4 5">
    <name type="scientific">Coemansia pectinata</name>
    <dbReference type="NCBI Taxonomy" id="1052879"/>
    <lineage>
        <taxon>Eukaryota</taxon>
        <taxon>Fungi</taxon>
        <taxon>Fungi incertae sedis</taxon>
        <taxon>Zoopagomycota</taxon>
        <taxon>Kickxellomycotina</taxon>
        <taxon>Kickxellomycetes</taxon>
        <taxon>Kickxellales</taxon>
        <taxon>Kickxellaceae</taxon>
        <taxon>Coemansia</taxon>
    </lineage>
</organism>